<reference evidence="2" key="1">
    <citation type="journal article" date="2017" name="Nat. Ecol. Evol.">
        <title>Genome expansion and lineage-specific genetic innovations in the forest pathogenic fungi Armillaria.</title>
        <authorList>
            <person name="Sipos G."/>
            <person name="Prasanna A.N."/>
            <person name="Walter M.C."/>
            <person name="O'Connor E."/>
            <person name="Balint B."/>
            <person name="Krizsan K."/>
            <person name="Kiss B."/>
            <person name="Hess J."/>
            <person name="Varga T."/>
            <person name="Slot J."/>
            <person name="Riley R."/>
            <person name="Boka B."/>
            <person name="Rigling D."/>
            <person name="Barry K."/>
            <person name="Lee J."/>
            <person name="Mihaltcheva S."/>
            <person name="LaButti K."/>
            <person name="Lipzen A."/>
            <person name="Waldron R."/>
            <person name="Moloney N.M."/>
            <person name="Sperisen C."/>
            <person name="Kredics L."/>
            <person name="Vagvoelgyi C."/>
            <person name="Patrignani A."/>
            <person name="Fitzpatrick D."/>
            <person name="Nagy I."/>
            <person name="Doyle S."/>
            <person name="Anderson J.B."/>
            <person name="Grigoriev I.V."/>
            <person name="Gueldener U."/>
            <person name="Muensterkoetter M."/>
            <person name="Nagy L.G."/>
        </authorList>
    </citation>
    <scope>NUCLEOTIDE SEQUENCE [LARGE SCALE GENOMIC DNA]</scope>
    <source>
        <strain evidence="2">C18/9</strain>
    </source>
</reference>
<dbReference type="Proteomes" id="UP000219338">
    <property type="component" value="Unassembled WGS sequence"/>
</dbReference>
<dbReference type="AlphaFoldDB" id="A0A284RL38"/>
<sequence>MKTALSTRLHSSELLSRLRLRLDSNGIKEQKIVFVHTIGHPLTRQTAFVRIQSSTIGHDSWKGAIWSEWWRVAGAGQKKAETLNFIP</sequence>
<evidence type="ECO:0000313" key="1">
    <source>
        <dbReference type="EMBL" id="SJL09459.1"/>
    </source>
</evidence>
<name>A0A284RL38_ARMOS</name>
<organism evidence="1 2">
    <name type="scientific">Armillaria ostoyae</name>
    <name type="common">Armillaria root rot fungus</name>
    <dbReference type="NCBI Taxonomy" id="47428"/>
    <lineage>
        <taxon>Eukaryota</taxon>
        <taxon>Fungi</taxon>
        <taxon>Dikarya</taxon>
        <taxon>Basidiomycota</taxon>
        <taxon>Agaricomycotina</taxon>
        <taxon>Agaricomycetes</taxon>
        <taxon>Agaricomycetidae</taxon>
        <taxon>Agaricales</taxon>
        <taxon>Marasmiineae</taxon>
        <taxon>Physalacriaceae</taxon>
        <taxon>Armillaria</taxon>
    </lineage>
</organism>
<accession>A0A284RL38</accession>
<proteinExistence type="predicted"/>
<evidence type="ECO:0000313" key="2">
    <source>
        <dbReference type="Proteomes" id="UP000219338"/>
    </source>
</evidence>
<keyword evidence="2" id="KW-1185">Reference proteome</keyword>
<dbReference type="EMBL" id="FUEG01000010">
    <property type="protein sequence ID" value="SJL09459.1"/>
    <property type="molecule type" value="Genomic_DNA"/>
</dbReference>
<gene>
    <name evidence="1" type="ORF">ARMOST_12837</name>
</gene>
<protein>
    <submittedName>
        <fullName evidence="1">Uncharacterized protein</fullName>
    </submittedName>
</protein>